<proteinExistence type="predicted"/>
<dbReference type="SMART" id="SM00421">
    <property type="entry name" value="HTH_LUXR"/>
    <property type="match status" value="1"/>
</dbReference>
<keyword evidence="4" id="KW-1185">Reference proteome</keyword>
<feature type="compositionally biased region" description="Pro residues" evidence="1">
    <location>
        <begin position="32"/>
        <end position="42"/>
    </location>
</feature>
<organism evidence="3 4">
    <name type="scientific">Kitasatospora cathayae</name>
    <dbReference type="NCBI Taxonomy" id="3004092"/>
    <lineage>
        <taxon>Bacteria</taxon>
        <taxon>Bacillati</taxon>
        <taxon>Actinomycetota</taxon>
        <taxon>Actinomycetes</taxon>
        <taxon>Kitasatosporales</taxon>
        <taxon>Streptomycetaceae</taxon>
        <taxon>Kitasatospora</taxon>
    </lineage>
</organism>
<dbReference type="Pfam" id="PF00196">
    <property type="entry name" value="GerE"/>
    <property type="match status" value="1"/>
</dbReference>
<feature type="region of interest" description="Disordered" evidence="1">
    <location>
        <begin position="507"/>
        <end position="565"/>
    </location>
</feature>
<dbReference type="InterPro" id="IPR000792">
    <property type="entry name" value="Tscrpt_reg_LuxR_C"/>
</dbReference>
<accession>A0ABY7QCE9</accession>
<feature type="region of interest" description="Disordered" evidence="1">
    <location>
        <begin position="1"/>
        <end position="80"/>
    </location>
</feature>
<evidence type="ECO:0000313" key="4">
    <source>
        <dbReference type="Proteomes" id="UP001212821"/>
    </source>
</evidence>
<evidence type="ECO:0000256" key="1">
    <source>
        <dbReference type="SAM" id="MobiDB-lite"/>
    </source>
</evidence>
<dbReference type="SUPFAM" id="SSF46894">
    <property type="entry name" value="C-terminal effector domain of the bipartite response regulators"/>
    <property type="match status" value="1"/>
</dbReference>
<reference evidence="4" key="1">
    <citation type="submission" date="2022-12" db="EMBL/GenBank/DDBJ databases">
        <authorList>
            <person name="Mo P."/>
        </authorList>
    </citation>
    <scope>NUCLEOTIDE SEQUENCE [LARGE SCALE GENOMIC DNA]</scope>
    <source>
        <strain evidence="4">HUAS 3-15</strain>
    </source>
</reference>
<dbReference type="Gene3D" id="1.10.10.10">
    <property type="entry name" value="Winged helix-like DNA-binding domain superfamily/Winged helix DNA-binding domain"/>
    <property type="match status" value="1"/>
</dbReference>
<feature type="compositionally biased region" description="Low complexity" evidence="1">
    <location>
        <begin position="532"/>
        <end position="565"/>
    </location>
</feature>
<feature type="domain" description="HTH luxR-type" evidence="2">
    <location>
        <begin position="978"/>
        <end position="1043"/>
    </location>
</feature>
<protein>
    <submittedName>
        <fullName evidence="3">AAA family ATPase</fullName>
    </submittedName>
</protein>
<evidence type="ECO:0000313" key="3">
    <source>
        <dbReference type="EMBL" id="WBP90383.1"/>
    </source>
</evidence>
<gene>
    <name evidence="3" type="ORF">O1G21_34010</name>
</gene>
<dbReference type="Proteomes" id="UP001212821">
    <property type="component" value="Chromosome"/>
</dbReference>
<evidence type="ECO:0000259" key="2">
    <source>
        <dbReference type="PROSITE" id="PS50043"/>
    </source>
</evidence>
<dbReference type="CDD" id="cd06170">
    <property type="entry name" value="LuxR_C_like"/>
    <property type="match status" value="1"/>
</dbReference>
<dbReference type="InterPro" id="IPR016032">
    <property type="entry name" value="Sig_transdc_resp-reg_C-effctor"/>
</dbReference>
<dbReference type="PROSITE" id="PS50043">
    <property type="entry name" value="HTH_LUXR_2"/>
    <property type="match status" value="1"/>
</dbReference>
<dbReference type="Pfam" id="PF13191">
    <property type="entry name" value="AAA_16"/>
    <property type="match status" value="1"/>
</dbReference>
<dbReference type="InterPro" id="IPR041664">
    <property type="entry name" value="AAA_16"/>
</dbReference>
<dbReference type="RefSeq" id="WP_270149126.1">
    <property type="nucleotide sequence ID" value="NZ_CP115450.1"/>
</dbReference>
<dbReference type="InterPro" id="IPR036388">
    <property type="entry name" value="WH-like_DNA-bd_sf"/>
</dbReference>
<sequence>MNDVPVSPWGEACDPTETPSPARPTGDGGPGDPGPPPAPGAPRPAEAADPAAGALVRGSGPAPGAAPVAPPSASAPGARQRERAALAAVLDRADFGRPVVVTVTGAPGYGQNALVRWAATRAERAGLRVLRARAAHAESGLAPGAVAQWLGSLHGPLDHHPLDGRGAGPLSGLADLLRAARTLPTVLALEDAQWLDAGSLHWLGALSRRWAGVPLVVLCGGSRLGWPDPDWYDLLTGTPGVATVHRLVLGPLDGTVVADAVLRACGVPGEDGFVTAVGRLSAGHPEILDDILRRFARDGHRPVLARVPELAAIGGTVTGDHLMRALRGQNEEVVAVVRALAVCGDLLDFPLTCLVAGLDTLNEARLRAVLAELPGVVAGPGLEPLLVPTLRSRVLAAATAAERADLHTRAAGLAHRAAADDVAVAALLLGAAPVGRSWAVRALRTAAEAAAQRQNHRHAAALLGRALAERPAPAEQARLTLELAATHLIGEPEAGEHIVDAILRRPDRGARADPPPYATPTGAGSPVPPHPAAAEHGAGAEAAPRPAPASAPRASGEVPRPASTAPAAALRVRAADLGLTGGATTVVRRAVAETLPRPDAPCHDELLALFWCAGPADDGESALPLPELPPLPPCPTAPAQAAVRAWQLAVAGRRLDLAGALARTALAADGGTLGDDACDGPLVQPWLAACRTLCLADAHDEAQAGLDRLLRRLSGNRLRLAAPHVLALRAELNLRRGRLEPADRDVAEGERALRLLGRFETVAPYLRAVGILVDLESGRRERARERAVAPLPAGAEASEHWAHLLFARAAVALGSGRPTEAAELLRECGRRLLSRHRLNPALLPWRSVAALAHHALGEPDEAVRLSQQELRLAHRWGAPITIGWAELSAQQVADRPGRLAGIRSAAADALRCGPAGPGYVRALAELAAVELAEGGNRHAAERSLAELCVLTARHPAGPMAARARDLAGTLDHGVVHPADPRWESLTSTERHTAELAGRGHSNRDIAALLAVSVRAVELRLKRAYLKLGIHGRPELRALVRAMEGQ</sequence>
<dbReference type="EMBL" id="CP115450">
    <property type="protein sequence ID" value="WBP90383.1"/>
    <property type="molecule type" value="Genomic_DNA"/>
</dbReference>
<feature type="compositionally biased region" description="Low complexity" evidence="1">
    <location>
        <begin position="43"/>
        <end position="78"/>
    </location>
</feature>
<name>A0ABY7QCE9_9ACTN</name>